<protein>
    <submittedName>
        <fullName evidence="7">BZ3500_MvSof-1268-A1-R1_Chr4-1g06687 protein</fullName>
    </submittedName>
</protein>
<proteinExistence type="predicted"/>
<feature type="domain" description="Xylanolytic transcriptional activator regulatory" evidence="6">
    <location>
        <begin position="211"/>
        <end position="339"/>
    </location>
</feature>
<keyword evidence="8" id="KW-1185">Reference proteome</keyword>
<dbReference type="STRING" id="289078.A0A2X0MVQ7"/>
<keyword evidence="4" id="KW-0539">Nucleus</keyword>
<keyword evidence="3" id="KW-0238">DNA-binding</keyword>
<comment type="subcellular location">
    <subcellularLocation>
        <location evidence="1">Nucleus</location>
    </subcellularLocation>
</comment>
<dbReference type="InterPro" id="IPR050987">
    <property type="entry name" value="AtrR-like"/>
</dbReference>
<dbReference type="GO" id="GO:0003700">
    <property type="term" value="F:DNA-binding transcription factor activity"/>
    <property type="evidence" value="ECO:0007669"/>
    <property type="project" value="InterPro"/>
</dbReference>
<dbReference type="Pfam" id="PF04082">
    <property type="entry name" value="Fungal_trans"/>
    <property type="match status" value="1"/>
</dbReference>
<feature type="region of interest" description="Disordered" evidence="5">
    <location>
        <begin position="69"/>
        <end position="90"/>
    </location>
</feature>
<dbReference type="GO" id="GO:0006351">
    <property type="term" value="P:DNA-templated transcription"/>
    <property type="evidence" value="ECO:0007669"/>
    <property type="project" value="InterPro"/>
</dbReference>
<dbReference type="GO" id="GO:0005634">
    <property type="term" value="C:nucleus"/>
    <property type="evidence" value="ECO:0007669"/>
    <property type="project" value="UniProtKB-SubCell"/>
</dbReference>
<evidence type="ECO:0000313" key="7">
    <source>
        <dbReference type="EMBL" id="SCZ96754.1"/>
    </source>
</evidence>
<evidence type="ECO:0000259" key="6">
    <source>
        <dbReference type="Pfam" id="PF04082"/>
    </source>
</evidence>
<gene>
    <name evidence="7" type="ORF">BZ3500_MVSOF-1268-A1-R1_CHR4-1G06687</name>
</gene>
<dbReference type="GO" id="GO:0008270">
    <property type="term" value="F:zinc ion binding"/>
    <property type="evidence" value="ECO:0007669"/>
    <property type="project" value="InterPro"/>
</dbReference>
<dbReference type="GO" id="GO:0003677">
    <property type="term" value="F:DNA binding"/>
    <property type="evidence" value="ECO:0007669"/>
    <property type="project" value="UniProtKB-KW"/>
</dbReference>
<dbReference type="InterPro" id="IPR007219">
    <property type="entry name" value="XnlR_reg_dom"/>
</dbReference>
<organism evidence="7 8">
    <name type="scientific">Microbotryum saponariae</name>
    <dbReference type="NCBI Taxonomy" id="289078"/>
    <lineage>
        <taxon>Eukaryota</taxon>
        <taxon>Fungi</taxon>
        <taxon>Dikarya</taxon>
        <taxon>Basidiomycota</taxon>
        <taxon>Pucciniomycotina</taxon>
        <taxon>Microbotryomycetes</taxon>
        <taxon>Microbotryales</taxon>
        <taxon>Microbotryaceae</taxon>
        <taxon>Microbotryum</taxon>
    </lineage>
</organism>
<dbReference type="CDD" id="cd12148">
    <property type="entry name" value="fungal_TF_MHR"/>
    <property type="match status" value="1"/>
</dbReference>
<evidence type="ECO:0000256" key="5">
    <source>
        <dbReference type="SAM" id="MobiDB-lite"/>
    </source>
</evidence>
<evidence type="ECO:0000256" key="4">
    <source>
        <dbReference type="ARBA" id="ARBA00023242"/>
    </source>
</evidence>
<evidence type="ECO:0000256" key="2">
    <source>
        <dbReference type="ARBA" id="ARBA00022723"/>
    </source>
</evidence>
<sequence length="682" mass="75391">MADAESSTHTSPTAGPSTSNYVKRAAIACTRCQLNRKKCMRDARKQSACVACVLADDGEACIVRDRARPNRGRRKAQAISASTSPDSRHVSVKVHPLGPGGVVQTSNSVMKNNAQTLAPPRGLVHSVQEEVERMYTIRTGLSLDLSLPVADLHSQNQSLLSSASFDALDVVDTTSLVNIFVKDMNHALVFLDKVHLWGIHAKMVASTASGESTLTPGEAALLDMVCCLGTFRALTFDDQSKKYVPPLGGERLDELWYRQSCAIMDSWEGASLTALQALFLQYIYISSTGNSAKARRLLGKAIRMAHDDLKLNRIESTETFAPQDKAHLLYFFIYFADWYVEADRAAPPSCCTHLDDRLHSHSYSYQSAICGLTPLVSLNDFDSAVLDPQLLFQKGAQTRPGGRSLPDLVKLVLIQGDTLSALASNDDPDLVTFRKIDRKLTEWVQGRVPESASASWREKTLATLCTIHFNWCVQPFRSVDMFFFFRRLRLRDVLHRTRLMLYNGHIGRNPLLADGTLTTLLARSAVQIIEAYHEALQGHLNFPFHQLQRVITAAYVLLLSFVKGEMRMTETNRALSLVCNILQVLHTRWHSAEQAHEALGLVVASLGLSPLAPLIKPNDALPPFNLAPPLSDLDRTCIDASTLPSQPSGSHVFAPWTFSPDFAWDMMDFPLGFERGGKAGFV</sequence>
<name>A0A2X0MVQ7_9BASI</name>
<dbReference type="PANTHER" id="PTHR46910">
    <property type="entry name" value="TRANSCRIPTION FACTOR PDR1"/>
    <property type="match status" value="1"/>
</dbReference>
<dbReference type="OrthoDB" id="2595589at2759"/>
<dbReference type="AlphaFoldDB" id="A0A2X0MVQ7"/>
<accession>A0A2X0MVQ7</accession>
<dbReference type="PANTHER" id="PTHR46910:SF3">
    <property type="entry name" value="HALOTOLERANCE PROTEIN 9-RELATED"/>
    <property type="match status" value="1"/>
</dbReference>
<evidence type="ECO:0000313" key="8">
    <source>
        <dbReference type="Proteomes" id="UP000249723"/>
    </source>
</evidence>
<dbReference type="Proteomes" id="UP000249723">
    <property type="component" value="Unassembled WGS sequence"/>
</dbReference>
<keyword evidence="2" id="KW-0479">Metal-binding</keyword>
<evidence type="ECO:0000256" key="1">
    <source>
        <dbReference type="ARBA" id="ARBA00004123"/>
    </source>
</evidence>
<dbReference type="EMBL" id="FMWP01000091">
    <property type="protein sequence ID" value="SCZ96754.1"/>
    <property type="molecule type" value="Genomic_DNA"/>
</dbReference>
<evidence type="ECO:0000256" key="3">
    <source>
        <dbReference type="ARBA" id="ARBA00023125"/>
    </source>
</evidence>
<reference evidence="8" key="1">
    <citation type="submission" date="2016-10" db="EMBL/GenBank/DDBJ databases">
        <authorList>
            <person name="Jeantristanb JTB J.-T."/>
            <person name="Ricardo R."/>
        </authorList>
    </citation>
    <scope>NUCLEOTIDE SEQUENCE [LARGE SCALE GENOMIC DNA]</scope>
</reference>